<evidence type="ECO:0000256" key="2">
    <source>
        <dbReference type="PROSITE-ProRule" id="PRU00335"/>
    </source>
</evidence>
<dbReference type="InterPro" id="IPR023772">
    <property type="entry name" value="DNA-bd_HTH_TetR-type_CS"/>
</dbReference>
<dbReference type="RefSeq" id="WP_377469931.1">
    <property type="nucleotide sequence ID" value="NZ_JBHLWN010000031.1"/>
</dbReference>
<evidence type="ECO:0000259" key="3">
    <source>
        <dbReference type="PROSITE" id="PS50977"/>
    </source>
</evidence>
<evidence type="ECO:0000256" key="1">
    <source>
        <dbReference type="ARBA" id="ARBA00023125"/>
    </source>
</evidence>
<protein>
    <submittedName>
        <fullName evidence="4">TetR/AcrR family transcriptional regulator</fullName>
    </submittedName>
</protein>
<comment type="caution">
    <text evidence="4">The sequence shown here is derived from an EMBL/GenBank/DDBJ whole genome shotgun (WGS) entry which is preliminary data.</text>
</comment>
<evidence type="ECO:0000313" key="4">
    <source>
        <dbReference type="EMBL" id="MFC0212727.1"/>
    </source>
</evidence>
<feature type="DNA-binding region" description="H-T-H motif" evidence="2">
    <location>
        <begin position="31"/>
        <end position="50"/>
    </location>
</feature>
<sequence>MNREEKKQATRTKLLQAAIDLFAEQGYEATTVAQITDKAGVAKGTFFNYFCNKENVLAELKTKLTVDEARRLLEQPGPIAPQLEALVLQLTEHLRGPRPLTLAVFQGIIGTSSALDIQNEQIADMRDALVPMFETGQGRGEFVKELPPAGMADLAVQTFFGALLLWGMGHGDDCLETHMRKSFQPFFQFIST</sequence>
<dbReference type="PANTHER" id="PTHR30055">
    <property type="entry name" value="HTH-TYPE TRANSCRIPTIONAL REGULATOR RUTR"/>
    <property type="match status" value="1"/>
</dbReference>
<dbReference type="InterPro" id="IPR050109">
    <property type="entry name" value="HTH-type_TetR-like_transc_reg"/>
</dbReference>
<dbReference type="PROSITE" id="PS50977">
    <property type="entry name" value="HTH_TETR_2"/>
    <property type="match status" value="1"/>
</dbReference>
<name>A0ABV6DJF0_9BACL</name>
<dbReference type="Pfam" id="PF00440">
    <property type="entry name" value="TetR_N"/>
    <property type="match status" value="1"/>
</dbReference>
<dbReference type="SUPFAM" id="SSF46689">
    <property type="entry name" value="Homeodomain-like"/>
    <property type="match status" value="1"/>
</dbReference>
<dbReference type="PRINTS" id="PR00455">
    <property type="entry name" value="HTHTETR"/>
</dbReference>
<dbReference type="PANTHER" id="PTHR30055:SF226">
    <property type="entry name" value="HTH-TYPE TRANSCRIPTIONAL REGULATOR PKSA"/>
    <property type="match status" value="1"/>
</dbReference>
<dbReference type="EMBL" id="JBHLWN010000031">
    <property type="protein sequence ID" value="MFC0212727.1"/>
    <property type="molecule type" value="Genomic_DNA"/>
</dbReference>
<dbReference type="SUPFAM" id="SSF48498">
    <property type="entry name" value="Tetracyclin repressor-like, C-terminal domain"/>
    <property type="match status" value="1"/>
</dbReference>
<feature type="domain" description="HTH tetR-type" evidence="3">
    <location>
        <begin position="8"/>
        <end position="68"/>
    </location>
</feature>
<organism evidence="4 5">
    <name type="scientific">Paenibacillus chartarius</name>
    <dbReference type="NCBI Taxonomy" id="747481"/>
    <lineage>
        <taxon>Bacteria</taxon>
        <taxon>Bacillati</taxon>
        <taxon>Bacillota</taxon>
        <taxon>Bacilli</taxon>
        <taxon>Bacillales</taxon>
        <taxon>Paenibacillaceae</taxon>
        <taxon>Paenibacillus</taxon>
    </lineage>
</organism>
<gene>
    <name evidence="4" type="ORF">ACFFK0_09645</name>
</gene>
<dbReference type="PROSITE" id="PS01081">
    <property type="entry name" value="HTH_TETR_1"/>
    <property type="match status" value="1"/>
</dbReference>
<keyword evidence="5" id="KW-1185">Reference proteome</keyword>
<proteinExistence type="predicted"/>
<keyword evidence="1 2" id="KW-0238">DNA-binding</keyword>
<dbReference type="Gene3D" id="1.10.357.10">
    <property type="entry name" value="Tetracycline Repressor, domain 2"/>
    <property type="match status" value="1"/>
</dbReference>
<evidence type="ECO:0000313" key="5">
    <source>
        <dbReference type="Proteomes" id="UP001589776"/>
    </source>
</evidence>
<dbReference type="InterPro" id="IPR001647">
    <property type="entry name" value="HTH_TetR"/>
</dbReference>
<dbReference type="InterPro" id="IPR036271">
    <property type="entry name" value="Tet_transcr_reg_TetR-rel_C_sf"/>
</dbReference>
<dbReference type="InterPro" id="IPR009057">
    <property type="entry name" value="Homeodomain-like_sf"/>
</dbReference>
<reference evidence="4 5" key="1">
    <citation type="submission" date="2024-09" db="EMBL/GenBank/DDBJ databases">
        <authorList>
            <person name="Sun Q."/>
            <person name="Mori K."/>
        </authorList>
    </citation>
    <scope>NUCLEOTIDE SEQUENCE [LARGE SCALE GENOMIC DNA]</scope>
    <source>
        <strain evidence="4 5">CCM 7759</strain>
    </source>
</reference>
<accession>A0ABV6DJF0</accession>
<dbReference type="Proteomes" id="UP001589776">
    <property type="component" value="Unassembled WGS sequence"/>
</dbReference>